<name>A0ABU6KCK9_9BACI</name>
<feature type="domain" description="VanZ-like" evidence="2">
    <location>
        <begin position="7"/>
        <end position="154"/>
    </location>
</feature>
<reference evidence="3 4" key="1">
    <citation type="journal article" date="2024" name="Int. J. Syst. Evol. Microbiol.">
        <title>Virgibacillus tibetensis sp. nov., isolated from salt lake on the Tibetan Plateau of China.</title>
        <authorList>
            <person name="Phurbu D."/>
            <person name="Liu Z.-X."/>
            <person name="Wang R."/>
            <person name="Zheng Y.-Y."/>
            <person name="Liu H.-C."/>
            <person name="Zhou Y.-G."/>
            <person name="Yu Y.-J."/>
            <person name="Li A.-H."/>
        </authorList>
    </citation>
    <scope>NUCLEOTIDE SEQUENCE [LARGE SCALE GENOMIC DNA]</scope>
    <source>
        <strain evidence="3 4">C22-A2</strain>
    </source>
</reference>
<keyword evidence="1" id="KW-1133">Transmembrane helix</keyword>
<dbReference type="Proteomes" id="UP001335737">
    <property type="component" value="Unassembled WGS sequence"/>
</dbReference>
<keyword evidence="4" id="KW-1185">Reference proteome</keyword>
<dbReference type="EMBL" id="JARZFX010000002">
    <property type="protein sequence ID" value="MEC5422875.1"/>
    <property type="molecule type" value="Genomic_DNA"/>
</dbReference>
<dbReference type="RefSeq" id="WP_327606448.1">
    <property type="nucleotide sequence ID" value="NZ_JARZFX010000002.1"/>
</dbReference>
<proteinExistence type="predicted"/>
<keyword evidence="1" id="KW-0472">Membrane</keyword>
<evidence type="ECO:0000313" key="4">
    <source>
        <dbReference type="Proteomes" id="UP001335737"/>
    </source>
</evidence>
<dbReference type="PANTHER" id="PTHR28008:SF1">
    <property type="entry name" value="DOMAIN PROTEIN, PUTATIVE (AFU_ORTHOLOGUE AFUA_3G10980)-RELATED"/>
    <property type="match status" value="1"/>
</dbReference>
<organism evidence="3 4">
    <name type="scientific">Virgibacillus tibetensis</name>
    <dbReference type="NCBI Taxonomy" id="3042313"/>
    <lineage>
        <taxon>Bacteria</taxon>
        <taxon>Bacillati</taxon>
        <taxon>Bacillota</taxon>
        <taxon>Bacilli</taxon>
        <taxon>Bacillales</taxon>
        <taxon>Bacillaceae</taxon>
        <taxon>Virgibacillus</taxon>
    </lineage>
</organism>
<gene>
    <name evidence="3" type="ORF">QGM71_05095</name>
</gene>
<feature type="transmembrane region" description="Helical" evidence="1">
    <location>
        <begin position="5"/>
        <end position="22"/>
    </location>
</feature>
<sequence>MRKYLYWLLPLGWMGVIFYSSHQPYENQDIKPLLSNTVDLSFLEPFLGWISFTYHNSVVSINTHGVDGFIEFFMRKGAHVAVFFLLTSLFYVAFMKSTEIKVTTAVIISFLLTVAYAILDEVHQGFTPNRTPYAGDVILDSFGALIAVILILVIRYFRKKSALKTTGNL</sequence>
<accession>A0ABU6KCK9</accession>
<comment type="caution">
    <text evidence="3">The sequence shown here is derived from an EMBL/GenBank/DDBJ whole genome shotgun (WGS) entry which is preliminary data.</text>
</comment>
<dbReference type="PIRSF" id="PIRSF019083">
    <property type="entry name" value="UCP019083_VanZ"/>
    <property type="match status" value="1"/>
</dbReference>
<dbReference type="InterPro" id="IPR016747">
    <property type="entry name" value="Phosphotransbutyrylase"/>
</dbReference>
<dbReference type="InterPro" id="IPR006976">
    <property type="entry name" value="VanZ-like"/>
</dbReference>
<protein>
    <submittedName>
        <fullName evidence="3">VanZ family protein</fullName>
    </submittedName>
</protein>
<feature type="transmembrane region" description="Helical" evidence="1">
    <location>
        <begin position="77"/>
        <end position="95"/>
    </location>
</feature>
<keyword evidence="1" id="KW-0812">Transmembrane</keyword>
<evidence type="ECO:0000259" key="2">
    <source>
        <dbReference type="Pfam" id="PF04892"/>
    </source>
</evidence>
<evidence type="ECO:0000313" key="3">
    <source>
        <dbReference type="EMBL" id="MEC5422875.1"/>
    </source>
</evidence>
<dbReference type="PANTHER" id="PTHR28008">
    <property type="entry name" value="DOMAIN PROTEIN, PUTATIVE (AFU_ORTHOLOGUE AFUA_3G10980)-RELATED"/>
    <property type="match status" value="1"/>
</dbReference>
<evidence type="ECO:0000256" key="1">
    <source>
        <dbReference type="SAM" id="Phobius"/>
    </source>
</evidence>
<dbReference type="NCBIfam" id="NF037970">
    <property type="entry name" value="vanZ_1"/>
    <property type="match status" value="1"/>
</dbReference>
<feature type="transmembrane region" description="Helical" evidence="1">
    <location>
        <begin position="139"/>
        <end position="157"/>
    </location>
</feature>
<dbReference type="Pfam" id="PF04892">
    <property type="entry name" value="VanZ"/>
    <property type="match status" value="1"/>
</dbReference>
<feature type="transmembrane region" description="Helical" evidence="1">
    <location>
        <begin position="102"/>
        <end position="119"/>
    </location>
</feature>